<gene>
    <name evidence="2" type="ORF">AW736_21270</name>
</gene>
<dbReference type="EMBL" id="LRRQ01000149">
    <property type="protein sequence ID" value="OAM88040.1"/>
    <property type="molecule type" value="Genomic_DNA"/>
</dbReference>
<accession>A0A178IDI5</accession>
<evidence type="ECO:0000313" key="3">
    <source>
        <dbReference type="Proteomes" id="UP000078486"/>
    </source>
</evidence>
<reference evidence="2 3" key="1">
    <citation type="submission" date="2016-01" db="EMBL/GenBank/DDBJ databases">
        <title>High potential of lignocellulose degradation of a new Verrucomicrobia species.</title>
        <authorList>
            <person name="Wang Y."/>
            <person name="Shi Y."/>
            <person name="Qiu Z."/>
            <person name="Liu S."/>
            <person name="Yang H."/>
        </authorList>
    </citation>
    <scope>NUCLEOTIDE SEQUENCE [LARGE SCALE GENOMIC DNA]</scope>
    <source>
        <strain evidence="2 3">TSB47</strain>
    </source>
</reference>
<feature type="compositionally biased region" description="Low complexity" evidence="1">
    <location>
        <begin position="91"/>
        <end position="106"/>
    </location>
</feature>
<name>A0A178IDI5_9BACT</name>
<dbReference type="Proteomes" id="UP000078486">
    <property type="component" value="Unassembled WGS sequence"/>
</dbReference>
<organism evidence="2 3">
    <name type="scientific">Termitidicoccus mucosus</name>
    <dbReference type="NCBI Taxonomy" id="1184151"/>
    <lineage>
        <taxon>Bacteria</taxon>
        <taxon>Pseudomonadati</taxon>
        <taxon>Verrucomicrobiota</taxon>
        <taxon>Opitutia</taxon>
        <taxon>Opitutales</taxon>
        <taxon>Opitutaceae</taxon>
        <taxon>Termitidicoccus</taxon>
    </lineage>
</organism>
<proteinExistence type="predicted"/>
<dbReference type="AlphaFoldDB" id="A0A178IDI5"/>
<feature type="compositionally biased region" description="Low complexity" evidence="1">
    <location>
        <begin position="66"/>
        <end position="83"/>
    </location>
</feature>
<feature type="region of interest" description="Disordered" evidence="1">
    <location>
        <begin position="56"/>
        <end position="109"/>
    </location>
</feature>
<sequence>MFAVRLGVECPKIACADRNPTPAAAAHVVNVLRKACQCTTRPSVSLRAMPARLKSACNASSDGNRGKSSASRSGNASHSRNASTRSACNGTTRVLPPLPVTRTVPRSKSSAARFNVRVSFLRKPVYARN</sequence>
<evidence type="ECO:0000313" key="2">
    <source>
        <dbReference type="EMBL" id="OAM88040.1"/>
    </source>
</evidence>
<protein>
    <submittedName>
        <fullName evidence="2">Uncharacterized protein</fullName>
    </submittedName>
</protein>
<keyword evidence="3" id="KW-1185">Reference proteome</keyword>
<comment type="caution">
    <text evidence="2">The sequence shown here is derived from an EMBL/GenBank/DDBJ whole genome shotgun (WGS) entry which is preliminary data.</text>
</comment>
<evidence type="ECO:0000256" key="1">
    <source>
        <dbReference type="SAM" id="MobiDB-lite"/>
    </source>
</evidence>